<name>A0ABR0EGX9_ZASCE</name>
<dbReference type="SUPFAM" id="SSF53335">
    <property type="entry name" value="S-adenosyl-L-methionine-dependent methyltransferases"/>
    <property type="match status" value="1"/>
</dbReference>
<dbReference type="EMBL" id="JAXOVC010000006">
    <property type="protein sequence ID" value="KAK4500463.1"/>
    <property type="molecule type" value="Genomic_DNA"/>
</dbReference>
<dbReference type="Proteomes" id="UP001305779">
    <property type="component" value="Unassembled WGS sequence"/>
</dbReference>
<dbReference type="PANTHER" id="PTHR14614">
    <property type="entry name" value="HEPATOCELLULAR CARCINOMA-ASSOCIATED ANTIGEN"/>
    <property type="match status" value="1"/>
</dbReference>
<dbReference type="PANTHER" id="PTHR14614:SF132">
    <property type="entry name" value="PROTEIN-LYSINE METHYLTRANSFERASE C42C1.13"/>
    <property type="match status" value="1"/>
</dbReference>
<comment type="caution">
    <text evidence="1">The sequence shown here is derived from an EMBL/GenBank/DDBJ whole genome shotgun (WGS) entry which is preliminary data.</text>
</comment>
<organism evidence="1 2">
    <name type="scientific">Zasmidium cellare</name>
    <name type="common">Wine cellar mold</name>
    <name type="synonym">Racodium cellare</name>
    <dbReference type="NCBI Taxonomy" id="395010"/>
    <lineage>
        <taxon>Eukaryota</taxon>
        <taxon>Fungi</taxon>
        <taxon>Dikarya</taxon>
        <taxon>Ascomycota</taxon>
        <taxon>Pezizomycotina</taxon>
        <taxon>Dothideomycetes</taxon>
        <taxon>Dothideomycetidae</taxon>
        <taxon>Mycosphaerellales</taxon>
        <taxon>Mycosphaerellaceae</taxon>
        <taxon>Zasmidium</taxon>
    </lineage>
</organism>
<protein>
    <submittedName>
        <fullName evidence="1">Uncharacterized protein</fullName>
    </submittedName>
</protein>
<dbReference type="InterPro" id="IPR019410">
    <property type="entry name" value="Methyltransf_16"/>
</dbReference>
<evidence type="ECO:0000313" key="1">
    <source>
        <dbReference type="EMBL" id="KAK4500463.1"/>
    </source>
</evidence>
<keyword evidence="2" id="KW-1185">Reference proteome</keyword>
<dbReference type="InterPro" id="IPR029063">
    <property type="entry name" value="SAM-dependent_MTases_sf"/>
</dbReference>
<proteinExistence type="predicted"/>
<evidence type="ECO:0000313" key="2">
    <source>
        <dbReference type="Proteomes" id="UP001305779"/>
    </source>
</evidence>
<dbReference type="Pfam" id="PF10294">
    <property type="entry name" value="Methyltransf_16"/>
    <property type="match status" value="1"/>
</dbReference>
<accession>A0ABR0EGX9</accession>
<dbReference type="Gene3D" id="3.40.50.150">
    <property type="entry name" value="Vaccinia Virus protein VP39"/>
    <property type="match status" value="1"/>
</dbReference>
<sequence length="529" mass="59200">MHYIRFLKTPKIHVDKGAVLLKAVVTVTTDLGETFYPDELDLIVTLRAHEEDGEIYLRKKAQWQAGARSLSLSFDLSRQDVEYPACIHVAVKNEKNYGFLPPVADVWSGTLNPTKGRFDTGHRVERRFTSLSGRPVSLLEDAGDSIARHLWDGSQALAQHIDRTISLDDPATLPLLEYVLISATYRKLNVIELGAGCGTVGISIAQSIPDCDILLTDLPEVTELIEANIERMKPAMSSRVRFQPLDWLATLPEKLQTRTNDLIVVSECTYNTDTLEPLVGMLVSLVTRSPKAVIVVSTKTRHDSEAAFFDLMKNAGFIDEGSMRLPLPGQPGTGYADWATDVGMHLFRGKDHRLSLSPRNGSEEEVPRAEIAKRARRWTKHIKERPQPGITTPYNLLDLVDHLRTAIPEHDPELRPENGQNGWVLHSAPEIHTTHRHDHSLLTNLRNNRRIDDEASDQCPLDKLNMQIRPCRHFEVAPSSFAGCLSGRLQVVTTTRKLTKKTSQPTHPAHFAQLAASFASAEILRQFTL</sequence>
<reference evidence="1 2" key="1">
    <citation type="journal article" date="2023" name="G3 (Bethesda)">
        <title>A chromosome-level genome assembly of Zasmidium syzygii isolated from banana leaves.</title>
        <authorList>
            <person name="van Westerhoven A.C."/>
            <person name="Mehrabi R."/>
            <person name="Talebi R."/>
            <person name="Steentjes M.B.F."/>
            <person name="Corcolon B."/>
            <person name="Chong P.A."/>
            <person name="Kema G.H.J."/>
            <person name="Seidl M.F."/>
        </authorList>
    </citation>
    <scope>NUCLEOTIDE SEQUENCE [LARGE SCALE GENOMIC DNA]</scope>
    <source>
        <strain evidence="1 2">P124</strain>
    </source>
</reference>
<gene>
    <name evidence="1" type="ORF">PRZ48_008652</name>
</gene>